<evidence type="ECO:0000313" key="1">
    <source>
        <dbReference type="EMBL" id="AOO91116.1"/>
    </source>
</evidence>
<name>A0A1B8RBF1_RHILT</name>
<sequence>MMSLTQAQIAEFQGIAGNAPSISPSDPKSLLKVTASLLDEDDLQSIARADYGNDTHEHLTQLVNIVRLCELPSPLKWHPREVLELTRWSEPGQQDPGMAARLSRQCAFACTVLLVSYGDPRNAGASYGSNQTLISLVGSLEALGLDIEDEVLSLLSWLIPRLPEHEAGEIPFFGLATLWFALGSRHQWNDAALLGLCEWIMVTEEAARRRKSIVLGASGSWLVSGTGYDTHIDRWQKLGRKLVGRLDMRHGPDVREAVQLIGAMLT</sequence>
<reference evidence="1" key="2">
    <citation type="journal article" date="2016" name="Front. Microbiol.">
        <title>The Regulatory Protein RosR Affects Rhizobium leguminosarum bv. trifolii Protein Profiles, Cell Surface Properties, and Symbiosis with Clover.</title>
        <authorList>
            <person name="Rachwal K."/>
            <person name="Boguszewska A."/>
            <person name="Kopcinska J."/>
            <person name="Karas M."/>
            <person name="Tchorzewski M."/>
            <person name="Janczarek M."/>
        </authorList>
    </citation>
    <scope>NUCLEOTIDE SEQUENCE</scope>
    <source>
        <strain evidence="1">Rt24.2</strain>
    </source>
</reference>
<reference evidence="1" key="1">
    <citation type="journal article" date="2015" name="BMC Genomics">
        <title>Transcriptome profiling of a Rhizobium leguminosarum bv. trifolii rosR mutant reveals the role of the transcriptional regulator RosR in motility, synthesis of cell-surface components, and other cellular processes.</title>
        <authorList>
            <person name="Rachwal K."/>
            <person name="Matczynska E."/>
            <person name="Janczarek M."/>
        </authorList>
    </citation>
    <scope>NUCLEOTIDE SEQUENCE</scope>
    <source>
        <strain evidence="1">Rt24.2</strain>
    </source>
</reference>
<protein>
    <submittedName>
        <fullName evidence="1">Uncharacterized protein</fullName>
    </submittedName>
</protein>
<proteinExistence type="predicted"/>
<dbReference type="EMBL" id="KX488752">
    <property type="protein sequence ID" value="AOO91116.1"/>
    <property type="molecule type" value="Genomic_DNA"/>
</dbReference>
<dbReference type="AlphaFoldDB" id="A0A1B8RBF1"/>
<organism evidence="1">
    <name type="scientific">Rhizobium leguminosarum bv. trifolii</name>
    <dbReference type="NCBI Taxonomy" id="386"/>
    <lineage>
        <taxon>Bacteria</taxon>
        <taxon>Pseudomonadati</taxon>
        <taxon>Pseudomonadota</taxon>
        <taxon>Alphaproteobacteria</taxon>
        <taxon>Hyphomicrobiales</taxon>
        <taxon>Rhizobiaceae</taxon>
        <taxon>Rhizobium/Agrobacterium group</taxon>
        <taxon>Rhizobium</taxon>
    </lineage>
</organism>
<accession>A0A1B8RBF1</accession>
<dbReference type="RefSeq" id="WP_065276779.1">
    <property type="nucleotide sequence ID" value="NZ_MAMO01000034.1"/>
</dbReference>